<evidence type="ECO:0000259" key="7">
    <source>
        <dbReference type="Pfam" id="PF04085"/>
    </source>
</evidence>
<evidence type="ECO:0000313" key="8">
    <source>
        <dbReference type="EMBL" id="RKQ70366.1"/>
    </source>
</evidence>
<comment type="caution">
    <text evidence="8">The sequence shown here is derived from an EMBL/GenBank/DDBJ whole genome shotgun (WGS) entry which is preliminary data.</text>
</comment>
<protein>
    <recommendedName>
        <fullName evidence="2 5">Cell shape-determining protein MreC</fullName>
    </recommendedName>
    <alternativeName>
        <fullName evidence="4 5">Cell shape protein MreC</fullName>
    </alternativeName>
</protein>
<dbReference type="AlphaFoldDB" id="A0A420WHB7"/>
<comment type="function">
    <text evidence="5">Involved in formation and maintenance of cell shape.</text>
</comment>
<keyword evidence="6" id="KW-0175">Coiled coil</keyword>
<evidence type="ECO:0000256" key="6">
    <source>
        <dbReference type="SAM" id="Coils"/>
    </source>
</evidence>
<proteinExistence type="inferred from homology"/>
<sequence>MARRSGSFSTITEPFRSFWHRFSYGLLIAAAFGLLVLGKADIVLVERTRTAIVDATAPILDVLSRPAATVSDLLQQARELRDLRDENARLREENARLMQWQQAARLLEAENRSLRALTGYVPDPAASYVTGRVIGDSGGPFVRSVLVNVGSRDGVEKGQAAMTGQGLAGRIAEVGYQHARALLITDLNSRIPVIVENTRDRAILAGDNTVRPKLLYLDSNAKVSPGDRIVTSGHAGALPPGLPVGIVISVSDHEVRVKPFVEWHKIEYLRLVDFSLPAAARSEPTRQEASQSPGRR</sequence>
<dbReference type="NCBIfam" id="NF010512">
    <property type="entry name" value="PRK13922.12-1"/>
    <property type="match status" value="1"/>
</dbReference>
<evidence type="ECO:0000256" key="5">
    <source>
        <dbReference type="PIRNR" id="PIRNR038471"/>
    </source>
</evidence>
<evidence type="ECO:0000256" key="3">
    <source>
        <dbReference type="ARBA" id="ARBA00022960"/>
    </source>
</evidence>
<dbReference type="Gene3D" id="2.40.10.350">
    <property type="entry name" value="Rod shape-determining protein MreC, domain 2"/>
    <property type="match status" value="1"/>
</dbReference>
<dbReference type="RefSeq" id="WP_121220117.1">
    <property type="nucleotide sequence ID" value="NZ_RBIG01000002.1"/>
</dbReference>
<dbReference type="PANTHER" id="PTHR34138:SF1">
    <property type="entry name" value="CELL SHAPE-DETERMINING PROTEIN MREC"/>
    <property type="match status" value="1"/>
</dbReference>
<name>A0A420WHB7_9PROT</name>
<dbReference type="OrthoDB" id="8478127at2"/>
<gene>
    <name evidence="8" type="ORF">BCL74_2312</name>
</gene>
<keyword evidence="3 5" id="KW-0133">Cell shape</keyword>
<comment type="similarity">
    <text evidence="1 5">Belongs to the MreC family.</text>
</comment>
<feature type="domain" description="Rod shape-determining protein MreC beta-barrel core" evidence="7">
    <location>
        <begin position="133"/>
        <end position="272"/>
    </location>
</feature>
<dbReference type="Pfam" id="PF04085">
    <property type="entry name" value="MreC"/>
    <property type="match status" value="1"/>
</dbReference>
<dbReference type="InterPro" id="IPR042177">
    <property type="entry name" value="Cell/Rod_1"/>
</dbReference>
<dbReference type="InterPro" id="IPR042175">
    <property type="entry name" value="Cell/Rod_MreC_2"/>
</dbReference>
<evidence type="ECO:0000256" key="2">
    <source>
        <dbReference type="ARBA" id="ARBA00013855"/>
    </source>
</evidence>
<accession>A0A420WHB7</accession>
<evidence type="ECO:0000256" key="4">
    <source>
        <dbReference type="ARBA" id="ARBA00032089"/>
    </source>
</evidence>
<dbReference type="InterPro" id="IPR055342">
    <property type="entry name" value="MreC_beta-barrel_core"/>
</dbReference>
<dbReference type="EMBL" id="RBIG01000002">
    <property type="protein sequence ID" value="RKQ70366.1"/>
    <property type="molecule type" value="Genomic_DNA"/>
</dbReference>
<feature type="coiled-coil region" evidence="6">
    <location>
        <begin position="73"/>
        <end position="117"/>
    </location>
</feature>
<dbReference type="Proteomes" id="UP000277424">
    <property type="component" value="Unassembled WGS sequence"/>
</dbReference>
<dbReference type="PIRSF" id="PIRSF038471">
    <property type="entry name" value="MreC"/>
    <property type="match status" value="1"/>
</dbReference>
<organism evidence="8 9">
    <name type="scientific">Oceanibaculum indicum</name>
    <dbReference type="NCBI Taxonomy" id="526216"/>
    <lineage>
        <taxon>Bacteria</taxon>
        <taxon>Pseudomonadati</taxon>
        <taxon>Pseudomonadota</taxon>
        <taxon>Alphaproteobacteria</taxon>
        <taxon>Rhodospirillales</taxon>
        <taxon>Oceanibaculaceae</taxon>
        <taxon>Oceanibaculum</taxon>
    </lineage>
</organism>
<dbReference type="GO" id="GO:0008360">
    <property type="term" value="P:regulation of cell shape"/>
    <property type="evidence" value="ECO:0007669"/>
    <property type="project" value="UniProtKB-KW"/>
</dbReference>
<dbReference type="InterPro" id="IPR007221">
    <property type="entry name" value="MreC"/>
</dbReference>
<evidence type="ECO:0000313" key="9">
    <source>
        <dbReference type="Proteomes" id="UP000277424"/>
    </source>
</evidence>
<reference evidence="8 9" key="1">
    <citation type="submission" date="2018-10" db="EMBL/GenBank/DDBJ databases">
        <title>Comparative analysis of microorganisms from saline springs in Andes Mountain Range, Colombia.</title>
        <authorList>
            <person name="Rubin E."/>
        </authorList>
    </citation>
    <scope>NUCLEOTIDE SEQUENCE [LARGE SCALE GENOMIC DNA]</scope>
    <source>
        <strain evidence="8 9">USBA 36</strain>
    </source>
</reference>
<evidence type="ECO:0000256" key="1">
    <source>
        <dbReference type="ARBA" id="ARBA00009369"/>
    </source>
</evidence>
<dbReference type="NCBIfam" id="TIGR00219">
    <property type="entry name" value="mreC"/>
    <property type="match status" value="1"/>
</dbReference>
<dbReference type="Gene3D" id="2.40.10.340">
    <property type="entry name" value="Rod shape-determining protein MreC, domain 1"/>
    <property type="match status" value="1"/>
</dbReference>
<dbReference type="GO" id="GO:0005886">
    <property type="term" value="C:plasma membrane"/>
    <property type="evidence" value="ECO:0007669"/>
    <property type="project" value="TreeGrafter"/>
</dbReference>
<dbReference type="PANTHER" id="PTHR34138">
    <property type="entry name" value="CELL SHAPE-DETERMINING PROTEIN MREC"/>
    <property type="match status" value="1"/>
</dbReference>